<evidence type="ECO:0000313" key="5">
    <source>
        <dbReference type="EMBL" id="ACO10609.1"/>
    </source>
</evidence>
<comment type="function">
    <text evidence="4">Chaperone protein which promotes assembly of the 20S proteasome as part of a heterodimer with PSMG1.</text>
</comment>
<dbReference type="PANTHER" id="PTHR12970">
    <property type="entry name" value="PROTEASOME ASSEMBLY CHAPERONE 2"/>
    <property type="match status" value="1"/>
</dbReference>
<dbReference type="PANTHER" id="PTHR12970:SF1">
    <property type="entry name" value="PROTEASOME ASSEMBLY CHAPERONE 2"/>
    <property type="match status" value="1"/>
</dbReference>
<dbReference type="Gene3D" id="3.40.50.10900">
    <property type="entry name" value="PAC-like subunit"/>
    <property type="match status" value="2"/>
</dbReference>
<evidence type="ECO:0000256" key="3">
    <source>
        <dbReference type="ARBA" id="ARBA00025745"/>
    </source>
</evidence>
<keyword evidence="2 4" id="KW-0143">Chaperone</keyword>
<dbReference type="GO" id="GO:0000502">
    <property type="term" value="C:proteasome complex"/>
    <property type="evidence" value="ECO:0007669"/>
    <property type="project" value="UniProtKB-KW"/>
</dbReference>
<comment type="subunit">
    <text evidence="4">Forms a heterodimer with PSMG1.</text>
</comment>
<dbReference type="GO" id="GO:0005634">
    <property type="term" value="C:nucleus"/>
    <property type="evidence" value="ECO:0007669"/>
    <property type="project" value="TreeGrafter"/>
</dbReference>
<protein>
    <recommendedName>
        <fullName evidence="1 4">Proteasome assembly chaperone 2</fullName>
    </recommendedName>
</protein>
<evidence type="ECO:0000256" key="4">
    <source>
        <dbReference type="PIRNR" id="PIRNR010044"/>
    </source>
</evidence>
<dbReference type="EMBL" id="BT076185">
    <property type="protein sequence ID" value="ACO10609.1"/>
    <property type="molecule type" value="mRNA"/>
</dbReference>
<dbReference type="AlphaFoldDB" id="C1BNK6"/>
<dbReference type="InterPro" id="IPR038389">
    <property type="entry name" value="PSMG2_sf"/>
</dbReference>
<dbReference type="InterPro" id="IPR016562">
    <property type="entry name" value="Proteasome_assmbl_chp_2_euk"/>
</dbReference>
<name>C1BNK6_CALRO</name>
<comment type="similarity">
    <text evidence="3 4">Belongs to the PSMG2 family.</text>
</comment>
<dbReference type="GO" id="GO:0005829">
    <property type="term" value="C:cytosol"/>
    <property type="evidence" value="ECO:0007669"/>
    <property type="project" value="TreeGrafter"/>
</dbReference>
<gene>
    <name evidence="5" type="primary">PSMG2</name>
</gene>
<dbReference type="Pfam" id="PF09754">
    <property type="entry name" value="PAC2"/>
    <property type="match status" value="1"/>
</dbReference>
<dbReference type="InterPro" id="IPR019151">
    <property type="entry name" value="Proteasome_assmbl_chaperone_2"/>
</dbReference>
<proteinExistence type="evidence at transcript level"/>
<evidence type="ECO:0000256" key="1">
    <source>
        <dbReference type="ARBA" id="ARBA00019186"/>
    </source>
</evidence>
<dbReference type="PIRSF" id="PIRSF010044">
    <property type="entry name" value="UCP010044"/>
    <property type="match status" value="1"/>
</dbReference>
<sequence length="247" mass="27596">MEGRIDSGHLEEESILVLPSLVSIGNVGQLAMDLLLSGMKPKKIGSLRHDALLPIVGADEAENSLFTAAEVFLKGKFVLLQLRSAILKGHRKEWVRDLLTWVKSMGKFKGIICLSSIDAHERTDGQIREGNFRYLSSTTENEDLVALNWQSLELKDNFPSLPVSKALTDEDRLYIPGGGFSKELYKQCKEEGISLHALFTFSSEGDNVQDAIRLFEKFNAWKKQVDRVVIPSSWSHLYGNQVTAGVF</sequence>
<evidence type="ECO:0000256" key="2">
    <source>
        <dbReference type="ARBA" id="ARBA00023186"/>
    </source>
</evidence>
<reference evidence="5" key="1">
    <citation type="submission" date="2009-03" db="EMBL/GenBank/DDBJ databases">
        <title>Caligus rogercresseyi ESTs and full-length cDNAs.</title>
        <authorList>
            <person name="Yasuike M."/>
            <person name="von Schalburg K."/>
            <person name="Cooper G."/>
            <person name="Leong J."/>
            <person name="Jones S.R.M."/>
            <person name="Koop B.F."/>
        </authorList>
    </citation>
    <scope>NUCLEOTIDE SEQUENCE</scope>
    <source>
        <tissue evidence="5">Whole tissue</tissue>
    </source>
</reference>
<accession>C1BNK6</accession>
<dbReference type="GO" id="GO:0043248">
    <property type="term" value="P:proteasome assembly"/>
    <property type="evidence" value="ECO:0007669"/>
    <property type="project" value="TreeGrafter"/>
</dbReference>
<organism evidence="5">
    <name type="scientific">Caligus rogercresseyi</name>
    <name type="common">Sea louse</name>
    <dbReference type="NCBI Taxonomy" id="217165"/>
    <lineage>
        <taxon>Eukaryota</taxon>
        <taxon>Metazoa</taxon>
        <taxon>Ecdysozoa</taxon>
        <taxon>Arthropoda</taxon>
        <taxon>Crustacea</taxon>
        <taxon>Multicrustacea</taxon>
        <taxon>Hexanauplia</taxon>
        <taxon>Copepoda</taxon>
        <taxon>Siphonostomatoida</taxon>
        <taxon>Caligidae</taxon>
        <taxon>Caligus</taxon>
    </lineage>
</organism>
<keyword evidence="5" id="KW-0647">Proteasome</keyword>